<name>A0A6I9S494_ELAGV</name>
<dbReference type="InterPro" id="IPR027806">
    <property type="entry name" value="HARBI1_dom"/>
</dbReference>
<evidence type="ECO:0000256" key="2">
    <source>
        <dbReference type="ARBA" id="ARBA00004123"/>
    </source>
</evidence>
<dbReference type="GO" id="GO:0005634">
    <property type="term" value="C:nucleus"/>
    <property type="evidence" value="ECO:0007669"/>
    <property type="project" value="UniProtKB-SubCell"/>
</dbReference>
<evidence type="ECO:0000256" key="6">
    <source>
        <dbReference type="ARBA" id="ARBA00022801"/>
    </source>
</evidence>
<keyword evidence="4" id="KW-0540">Nuclease</keyword>
<keyword evidence="6" id="KW-0378">Hydrolase</keyword>
<gene>
    <name evidence="11" type="primary">LOC105056753</name>
</gene>
<feature type="domain" description="DUF8040" evidence="9">
    <location>
        <begin position="3"/>
        <end position="63"/>
    </location>
</feature>
<dbReference type="InterPro" id="IPR045249">
    <property type="entry name" value="HARBI1-like"/>
</dbReference>
<evidence type="ECO:0000313" key="11">
    <source>
        <dbReference type="RefSeq" id="XP_010937359.1"/>
    </source>
</evidence>
<feature type="domain" description="DDE Tnp4" evidence="8">
    <location>
        <begin position="68"/>
        <end position="159"/>
    </location>
</feature>
<evidence type="ECO:0000313" key="10">
    <source>
        <dbReference type="Proteomes" id="UP000504607"/>
    </source>
</evidence>
<dbReference type="RefSeq" id="XP_010937359.1">
    <property type="nucleotide sequence ID" value="XM_010939057.1"/>
</dbReference>
<keyword evidence="7" id="KW-0539">Nucleus</keyword>
<dbReference type="OrthoDB" id="785961at2759"/>
<accession>A0A6I9S494</accession>
<protein>
    <submittedName>
        <fullName evidence="11">Uncharacterized protein LOC105056753</fullName>
    </submittedName>
</protein>
<dbReference type="AlphaFoldDB" id="A0A6I9S494"/>
<reference evidence="11" key="1">
    <citation type="submission" date="2025-08" db="UniProtKB">
        <authorList>
            <consortium name="RefSeq"/>
        </authorList>
    </citation>
    <scope>IDENTIFICATION</scope>
</reference>
<keyword evidence="10" id="KW-1185">Reference proteome</keyword>
<sequence length="212" mass="24242">MHKMLFESDVACVDNYRMDLRSFHKLCMLLAIHSGLKPTKNMEVEELVAMFLHIIAHDERVRNCLGALDGTYIRVKVDVADMIRYRSHKGDIATNVLGICTRTMKFVYVLSRWEGSATDFRVLRHVISKPNRLIIPQGYYYLCDAGYKNAEGFLTPYKGQRIINACALLHNFIRQELSMDLIEVEVAEDVGGTQETELDLGETITYVEMTNA</sequence>
<evidence type="ECO:0000256" key="3">
    <source>
        <dbReference type="ARBA" id="ARBA00006958"/>
    </source>
</evidence>
<proteinExistence type="inferred from homology"/>
<organism evidence="10 11">
    <name type="scientific">Elaeis guineensis var. tenera</name>
    <name type="common">Oil palm</name>
    <dbReference type="NCBI Taxonomy" id="51953"/>
    <lineage>
        <taxon>Eukaryota</taxon>
        <taxon>Viridiplantae</taxon>
        <taxon>Streptophyta</taxon>
        <taxon>Embryophyta</taxon>
        <taxon>Tracheophyta</taxon>
        <taxon>Spermatophyta</taxon>
        <taxon>Magnoliopsida</taxon>
        <taxon>Liliopsida</taxon>
        <taxon>Arecaceae</taxon>
        <taxon>Arecoideae</taxon>
        <taxon>Cocoseae</taxon>
        <taxon>Elaeidinae</taxon>
        <taxon>Elaeis</taxon>
    </lineage>
</organism>
<dbReference type="PANTHER" id="PTHR22930:SF281">
    <property type="entry name" value="NUCLEASE"/>
    <property type="match status" value="1"/>
</dbReference>
<dbReference type="PANTHER" id="PTHR22930">
    <property type="match status" value="1"/>
</dbReference>
<dbReference type="InterPro" id="IPR058353">
    <property type="entry name" value="DUF8040"/>
</dbReference>
<dbReference type="Pfam" id="PF13359">
    <property type="entry name" value="DDE_Tnp_4"/>
    <property type="match status" value="1"/>
</dbReference>
<evidence type="ECO:0000256" key="7">
    <source>
        <dbReference type="ARBA" id="ARBA00023242"/>
    </source>
</evidence>
<comment type="cofactor">
    <cofactor evidence="1">
        <name>a divalent metal cation</name>
        <dbReference type="ChEBI" id="CHEBI:60240"/>
    </cofactor>
</comment>
<comment type="subcellular location">
    <subcellularLocation>
        <location evidence="2">Nucleus</location>
    </subcellularLocation>
</comment>
<evidence type="ECO:0000256" key="1">
    <source>
        <dbReference type="ARBA" id="ARBA00001968"/>
    </source>
</evidence>
<dbReference type="Pfam" id="PF26138">
    <property type="entry name" value="DUF8040"/>
    <property type="match status" value="1"/>
</dbReference>
<evidence type="ECO:0000256" key="5">
    <source>
        <dbReference type="ARBA" id="ARBA00022723"/>
    </source>
</evidence>
<evidence type="ECO:0000259" key="8">
    <source>
        <dbReference type="Pfam" id="PF13359"/>
    </source>
</evidence>
<evidence type="ECO:0000256" key="4">
    <source>
        <dbReference type="ARBA" id="ARBA00022722"/>
    </source>
</evidence>
<comment type="similarity">
    <text evidence="3">Belongs to the HARBI1 family.</text>
</comment>
<dbReference type="InParanoid" id="A0A6I9S494"/>
<evidence type="ECO:0000259" key="9">
    <source>
        <dbReference type="Pfam" id="PF26138"/>
    </source>
</evidence>
<keyword evidence="5" id="KW-0479">Metal-binding</keyword>
<dbReference type="GO" id="GO:0046872">
    <property type="term" value="F:metal ion binding"/>
    <property type="evidence" value="ECO:0007669"/>
    <property type="project" value="UniProtKB-KW"/>
</dbReference>
<dbReference type="GO" id="GO:0004518">
    <property type="term" value="F:nuclease activity"/>
    <property type="evidence" value="ECO:0007669"/>
    <property type="project" value="UniProtKB-KW"/>
</dbReference>
<dbReference type="Proteomes" id="UP000504607">
    <property type="component" value="Chromosome 13"/>
</dbReference>
<dbReference type="GO" id="GO:0016787">
    <property type="term" value="F:hydrolase activity"/>
    <property type="evidence" value="ECO:0007669"/>
    <property type="project" value="UniProtKB-KW"/>
</dbReference>